<feature type="transmembrane region" description="Helical" evidence="8">
    <location>
        <begin position="347"/>
        <end position="372"/>
    </location>
</feature>
<feature type="transmembrane region" description="Helical" evidence="8">
    <location>
        <begin position="306"/>
        <end position="327"/>
    </location>
</feature>
<feature type="transmembrane region" description="Helical" evidence="8">
    <location>
        <begin position="384"/>
        <end position="407"/>
    </location>
</feature>
<protein>
    <recommendedName>
        <fullName evidence="9">CstA N-terminal domain-containing protein</fullName>
    </recommendedName>
</protein>
<dbReference type="PANTHER" id="PTHR30252:SF3">
    <property type="entry name" value="PYRUVATE_PROTON SYMPORTER BTST"/>
    <property type="match status" value="1"/>
</dbReference>
<dbReference type="GO" id="GO:0005886">
    <property type="term" value="C:plasma membrane"/>
    <property type="evidence" value="ECO:0007669"/>
    <property type="project" value="UniProtKB-SubCell"/>
</dbReference>
<evidence type="ECO:0000313" key="10">
    <source>
        <dbReference type="EMBL" id="AAX39440.1"/>
    </source>
</evidence>
<proteinExistence type="inferred from homology"/>
<feature type="transmembrane region" description="Helical" evidence="8">
    <location>
        <begin position="553"/>
        <end position="572"/>
    </location>
</feature>
<dbReference type="InterPro" id="IPR051605">
    <property type="entry name" value="CstA"/>
</dbReference>
<feature type="transmembrane region" description="Helical" evidence="8">
    <location>
        <begin position="54"/>
        <end position="74"/>
    </location>
</feature>
<dbReference type="PANTHER" id="PTHR30252">
    <property type="entry name" value="INNER MEMBRANE PEPTIDE TRANSPORTER"/>
    <property type="match status" value="1"/>
</dbReference>
<keyword evidence="7 8" id="KW-0472">Membrane</keyword>
<evidence type="ECO:0000256" key="3">
    <source>
        <dbReference type="ARBA" id="ARBA00022448"/>
    </source>
</evidence>
<dbReference type="EMBL" id="AY906858">
    <property type="protein sequence ID" value="AAX39440.1"/>
    <property type="molecule type" value="Genomic_DNA"/>
</dbReference>
<reference evidence="10" key="1">
    <citation type="journal article" date="2005" name="Mol. Plant Pathol.">
        <title>The Hrp pathogenicity island of Erwinia amylovora and identification of three novel genes required for systemic infectiondouble dagger.</title>
        <authorList>
            <person name="Oh C.-S."/>
            <person name="Kim J.F."/>
            <person name="Beer S.V."/>
        </authorList>
    </citation>
    <scope>NUCLEOTIDE SEQUENCE</scope>
    <source>
        <strain evidence="10">Ea321</strain>
    </source>
</reference>
<keyword evidence="3" id="KW-0813">Transport</keyword>
<evidence type="ECO:0000256" key="5">
    <source>
        <dbReference type="ARBA" id="ARBA00022692"/>
    </source>
</evidence>
<evidence type="ECO:0000256" key="1">
    <source>
        <dbReference type="ARBA" id="ARBA00004651"/>
    </source>
</evidence>
<organism evidence="10">
    <name type="scientific">Erwinia amylovora</name>
    <name type="common">Fire blight bacteria</name>
    <dbReference type="NCBI Taxonomy" id="552"/>
    <lineage>
        <taxon>Bacteria</taxon>
        <taxon>Pseudomonadati</taxon>
        <taxon>Pseudomonadota</taxon>
        <taxon>Gammaproteobacteria</taxon>
        <taxon>Enterobacterales</taxon>
        <taxon>Erwiniaceae</taxon>
        <taxon>Erwinia</taxon>
    </lineage>
</organism>
<name>Q58PW2_ERWAM</name>
<evidence type="ECO:0000256" key="8">
    <source>
        <dbReference type="SAM" id="Phobius"/>
    </source>
</evidence>
<sequence>MPAISMHCSLDFFLHKTGFTMHKNKILKHIPWMIVGIIAACCLAVVALRRGEHISALWIVVASVSVYLVAYRYYSLFIAQRVMKLDASRATPAVVNNDGLNYVPTHRNVLFGHHFAAIAGAGPLVGPVLAAQMGYLPGVLWLLAGVVLAGAVQDFMVLFISSRRNGASLGEIIKNEMGAIPGSVALFGCFLIMIIILAVLALIVVKALAESPWGVFTVCSTLPIALFMGIYMRFIRPGRVGEIALIGVLLLIASIWFGGVIAQDAYWGPALTFKDTTITFTLIGYAFVSALLPVWLILAPRDYLATFLKIGVIVGLAVGIIILNPQLKMPALTPFIDGSGPLWKGALFPFLFITIACGAVSGFHALIASGTTPKLLACESDARFIGYGAMLMESFVAVMALVAASIIEPGLYFAMNTPPAGLGITMPNLHQLGGAGAPLIMAQLQQVTAQAAATVSSWGFVISPEQIMQTAKDIGEPSVLNRAGGAPTLAVGIAYVFDKMMPIADMGFWYHFGILFEALFILTALDAGTRSGRFMLQDLLGHFLPFLKKTDSLLAGVVSTAGCVGLWGYLLYQGVVDPLGGVKSLWPLFGISNQMLAAVALVLATVVLIKMKRMRYIWVTVIPAVWLLICTTWALGLKLFSQNPQMEGFFYMAGEYRAKVAAGGANHSAREIADMHHIVVNNYTNAGLSILFLVVVYSILFYGIKAWLRARQIDQRTDTETACVAVPEEGVELSSGH</sequence>
<feature type="transmembrane region" description="Helical" evidence="8">
    <location>
        <begin position="139"/>
        <end position="161"/>
    </location>
</feature>
<accession>Q58PW2</accession>
<feature type="transmembrane region" description="Helical" evidence="8">
    <location>
        <begin position="182"/>
        <end position="205"/>
    </location>
</feature>
<comment type="subcellular location">
    <subcellularLocation>
        <location evidence="1">Cell membrane</location>
        <topology evidence="1">Multi-pass membrane protein</topology>
    </subcellularLocation>
</comment>
<evidence type="ECO:0000259" key="9">
    <source>
        <dbReference type="Pfam" id="PF02554"/>
    </source>
</evidence>
<dbReference type="GO" id="GO:0009267">
    <property type="term" value="P:cellular response to starvation"/>
    <property type="evidence" value="ECO:0007669"/>
    <property type="project" value="InterPro"/>
</dbReference>
<feature type="transmembrane region" description="Helical" evidence="8">
    <location>
        <begin position="211"/>
        <end position="231"/>
    </location>
</feature>
<feature type="domain" description="CstA N-terminal" evidence="9">
    <location>
        <begin position="55"/>
        <end position="634"/>
    </location>
</feature>
<feature type="transmembrane region" description="Helical" evidence="8">
    <location>
        <begin position="584"/>
        <end position="609"/>
    </location>
</feature>
<feature type="transmembrane region" description="Helical" evidence="8">
    <location>
        <begin position="616"/>
        <end position="636"/>
    </location>
</feature>
<evidence type="ECO:0000256" key="7">
    <source>
        <dbReference type="ARBA" id="ARBA00023136"/>
    </source>
</evidence>
<keyword evidence="6 8" id="KW-1133">Transmembrane helix</keyword>
<feature type="transmembrane region" description="Helical" evidence="8">
    <location>
        <begin position="508"/>
        <end position="525"/>
    </location>
</feature>
<evidence type="ECO:0000256" key="4">
    <source>
        <dbReference type="ARBA" id="ARBA00022475"/>
    </source>
</evidence>
<dbReference type="AlphaFoldDB" id="Q58PW2"/>
<dbReference type="Pfam" id="PF02554">
    <property type="entry name" value="CstA"/>
    <property type="match status" value="1"/>
</dbReference>
<keyword evidence="4" id="KW-1003">Cell membrane</keyword>
<feature type="transmembrane region" description="Helical" evidence="8">
    <location>
        <begin position="282"/>
        <end position="299"/>
    </location>
</feature>
<evidence type="ECO:0000256" key="6">
    <source>
        <dbReference type="ARBA" id="ARBA00022989"/>
    </source>
</evidence>
<comment type="similarity">
    <text evidence="2">Belongs to the peptide transporter carbon starvation (CstA) (TC 2.A.114) family.</text>
</comment>
<feature type="transmembrane region" description="Helical" evidence="8">
    <location>
        <begin position="686"/>
        <end position="708"/>
    </location>
</feature>
<evidence type="ECO:0000256" key="2">
    <source>
        <dbReference type="ARBA" id="ARBA00007755"/>
    </source>
</evidence>
<feature type="transmembrane region" description="Helical" evidence="8">
    <location>
        <begin position="30"/>
        <end position="48"/>
    </location>
</feature>
<dbReference type="InterPro" id="IPR003706">
    <property type="entry name" value="CstA_N"/>
</dbReference>
<feature type="transmembrane region" description="Helical" evidence="8">
    <location>
        <begin position="243"/>
        <end position="262"/>
    </location>
</feature>
<feature type="transmembrane region" description="Helical" evidence="8">
    <location>
        <begin position="115"/>
        <end position="133"/>
    </location>
</feature>
<keyword evidence="5 8" id="KW-0812">Transmembrane</keyword>